<keyword evidence="2" id="KW-1185">Reference proteome</keyword>
<proteinExistence type="predicted"/>
<reference evidence="1" key="1">
    <citation type="submission" date="2023-04" db="EMBL/GenBank/DDBJ databases">
        <authorList>
            <consortium name="ELIXIR-Norway"/>
        </authorList>
    </citation>
    <scope>NUCLEOTIDE SEQUENCE [LARGE SCALE GENOMIC DNA]</scope>
</reference>
<sequence>MLGNIHSCDEQKGRKECFSGIYQQLSMFYDMRTPHLHRGPNFLSHREYISLHFLSLVNLFLGDTRTAHEETDCKRVSESAEGHTVAANREKMLTLPTWFSI</sequence>
<evidence type="ECO:0000313" key="2">
    <source>
        <dbReference type="Proteomes" id="UP001176941"/>
    </source>
</evidence>
<organism evidence="1 2">
    <name type="scientific">Rangifer tarandus platyrhynchus</name>
    <name type="common">Svalbard reindeer</name>
    <dbReference type="NCBI Taxonomy" id="3082113"/>
    <lineage>
        <taxon>Eukaryota</taxon>
        <taxon>Metazoa</taxon>
        <taxon>Chordata</taxon>
        <taxon>Craniata</taxon>
        <taxon>Vertebrata</taxon>
        <taxon>Euteleostomi</taxon>
        <taxon>Mammalia</taxon>
        <taxon>Eutheria</taxon>
        <taxon>Laurasiatheria</taxon>
        <taxon>Artiodactyla</taxon>
        <taxon>Ruminantia</taxon>
        <taxon>Pecora</taxon>
        <taxon>Cervidae</taxon>
        <taxon>Odocoileinae</taxon>
        <taxon>Rangifer</taxon>
    </lineage>
</organism>
<name>A0ABN8XZY4_RANTA</name>
<evidence type="ECO:0000313" key="1">
    <source>
        <dbReference type="EMBL" id="CAI9154909.1"/>
    </source>
</evidence>
<protein>
    <submittedName>
        <fullName evidence="1">Uncharacterized protein</fullName>
    </submittedName>
</protein>
<dbReference type="Proteomes" id="UP001176941">
    <property type="component" value="Chromosome 12"/>
</dbReference>
<accession>A0ABN8XZY4</accession>
<gene>
    <name evidence="1" type="ORF">MRATA1EN1_LOCUS3871</name>
</gene>
<dbReference type="EMBL" id="OX459948">
    <property type="protein sequence ID" value="CAI9154909.1"/>
    <property type="molecule type" value="Genomic_DNA"/>
</dbReference>